<dbReference type="Pfam" id="PF05699">
    <property type="entry name" value="Dimer_Tnp_hAT"/>
    <property type="match status" value="1"/>
</dbReference>
<dbReference type="Proteomes" id="UP000257109">
    <property type="component" value="Unassembled WGS sequence"/>
</dbReference>
<dbReference type="GO" id="GO:0046983">
    <property type="term" value="F:protein dimerization activity"/>
    <property type="evidence" value="ECO:0007669"/>
    <property type="project" value="InterPro"/>
</dbReference>
<dbReference type="SUPFAM" id="SSF53098">
    <property type="entry name" value="Ribonuclease H-like"/>
    <property type="match status" value="1"/>
</dbReference>
<dbReference type="STRING" id="157652.A0A371GK29"/>
<comment type="caution">
    <text evidence="2">The sequence shown here is derived from an EMBL/GenBank/DDBJ whole genome shotgun (WGS) entry which is preliminary data.</text>
</comment>
<dbReference type="EMBL" id="QJKJ01005257">
    <property type="protein sequence ID" value="RDX90894.1"/>
    <property type="molecule type" value="Genomic_DNA"/>
</dbReference>
<keyword evidence="3" id="KW-1185">Reference proteome</keyword>
<sequence length="126" mass="14767">MCGYLVAVRKRTTMSPAKWKTEWWKMYRAHTSHLQNLAMKVLSLTCSLSGCEHNWSTFKHINSFEEFGYGKYNQVLQERNECRDLIVLNDSDSNEWIVGELDGDGEDAKDELIFDDYVLTWRDVCC</sequence>
<gene>
    <name evidence="2" type="ORF">CR513_27201</name>
</gene>
<evidence type="ECO:0000313" key="3">
    <source>
        <dbReference type="Proteomes" id="UP000257109"/>
    </source>
</evidence>
<organism evidence="2 3">
    <name type="scientific">Mucuna pruriens</name>
    <name type="common">Velvet bean</name>
    <name type="synonym">Dolichos pruriens</name>
    <dbReference type="NCBI Taxonomy" id="157652"/>
    <lineage>
        <taxon>Eukaryota</taxon>
        <taxon>Viridiplantae</taxon>
        <taxon>Streptophyta</taxon>
        <taxon>Embryophyta</taxon>
        <taxon>Tracheophyta</taxon>
        <taxon>Spermatophyta</taxon>
        <taxon>Magnoliopsida</taxon>
        <taxon>eudicotyledons</taxon>
        <taxon>Gunneridae</taxon>
        <taxon>Pentapetalae</taxon>
        <taxon>rosids</taxon>
        <taxon>fabids</taxon>
        <taxon>Fabales</taxon>
        <taxon>Fabaceae</taxon>
        <taxon>Papilionoideae</taxon>
        <taxon>50 kb inversion clade</taxon>
        <taxon>NPAAA clade</taxon>
        <taxon>indigoferoid/millettioid clade</taxon>
        <taxon>Phaseoleae</taxon>
        <taxon>Mucuna</taxon>
    </lineage>
</organism>
<dbReference type="InterPro" id="IPR012337">
    <property type="entry name" value="RNaseH-like_sf"/>
</dbReference>
<accession>A0A371GK29</accession>
<dbReference type="AlphaFoldDB" id="A0A371GK29"/>
<name>A0A371GK29_MUCPR</name>
<protein>
    <recommendedName>
        <fullName evidence="1">HAT C-terminal dimerisation domain-containing protein</fullName>
    </recommendedName>
</protein>
<proteinExistence type="predicted"/>
<reference evidence="2" key="1">
    <citation type="submission" date="2018-05" db="EMBL/GenBank/DDBJ databases">
        <title>Draft genome of Mucuna pruriens seed.</title>
        <authorList>
            <person name="Nnadi N.E."/>
            <person name="Vos R."/>
            <person name="Hasami M.H."/>
            <person name="Devisetty U.K."/>
            <person name="Aguiy J.C."/>
        </authorList>
    </citation>
    <scope>NUCLEOTIDE SEQUENCE [LARGE SCALE GENOMIC DNA]</scope>
    <source>
        <strain evidence="2">JCA_2017</strain>
    </source>
</reference>
<feature type="non-terminal residue" evidence="2">
    <location>
        <position position="1"/>
    </location>
</feature>
<evidence type="ECO:0000313" key="2">
    <source>
        <dbReference type="EMBL" id="RDX90894.1"/>
    </source>
</evidence>
<evidence type="ECO:0000259" key="1">
    <source>
        <dbReference type="Pfam" id="PF05699"/>
    </source>
</evidence>
<dbReference type="InterPro" id="IPR008906">
    <property type="entry name" value="HATC_C_dom"/>
</dbReference>
<dbReference type="OrthoDB" id="1432818at2759"/>
<feature type="domain" description="HAT C-terminal dimerisation" evidence="1">
    <location>
        <begin position="21"/>
        <end position="61"/>
    </location>
</feature>